<comment type="catalytic activity">
    <reaction evidence="8">
        <text>a primary alcohol + NAD(+) = an aldehyde + NADH + H(+)</text>
        <dbReference type="Rhea" id="RHEA:10736"/>
        <dbReference type="ChEBI" id="CHEBI:15378"/>
        <dbReference type="ChEBI" id="CHEBI:15734"/>
        <dbReference type="ChEBI" id="CHEBI:17478"/>
        <dbReference type="ChEBI" id="CHEBI:57540"/>
        <dbReference type="ChEBI" id="CHEBI:57945"/>
        <dbReference type="EC" id="1.1.1.1"/>
    </reaction>
</comment>
<keyword evidence="5" id="KW-0862">Zinc</keyword>
<dbReference type="SUPFAM" id="SSF51735">
    <property type="entry name" value="NAD(P)-binding Rossmann-fold domains"/>
    <property type="match status" value="1"/>
</dbReference>
<evidence type="ECO:0000256" key="3">
    <source>
        <dbReference type="ARBA" id="ARBA00013190"/>
    </source>
</evidence>
<dbReference type="EMBL" id="BAAAPH010000004">
    <property type="protein sequence ID" value="GAA1561323.1"/>
    <property type="molecule type" value="Genomic_DNA"/>
</dbReference>
<dbReference type="PANTHER" id="PTHR42940">
    <property type="entry name" value="ALCOHOL DEHYDROGENASE 1-RELATED"/>
    <property type="match status" value="1"/>
</dbReference>
<dbReference type="Pfam" id="PF08240">
    <property type="entry name" value="ADH_N"/>
    <property type="match status" value="2"/>
</dbReference>
<evidence type="ECO:0000256" key="5">
    <source>
        <dbReference type="ARBA" id="ARBA00022833"/>
    </source>
</evidence>
<evidence type="ECO:0000313" key="12">
    <source>
        <dbReference type="EMBL" id="GAA1561323.1"/>
    </source>
</evidence>
<evidence type="ECO:0000313" key="13">
    <source>
        <dbReference type="Proteomes" id="UP001501705"/>
    </source>
</evidence>
<feature type="region of interest" description="Disordered" evidence="9">
    <location>
        <begin position="80"/>
        <end position="132"/>
    </location>
</feature>
<keyword evidence="6" id="KW-0560">Oxidoreductase</keyword>
<evidence type="ECO:0000256" key="1">
    <source>
        <dbReference type="ARBA" id="ARBA00001947"/>
    </source>
</evidence>
<comment type="cofactor">
    <cofactor evidence="1">
        <name>Zn(2+)</name>
        <dbReference type="ChEBI" id="CHEBI:29105"/>
    </cofactor>
</comment>
<evidence type="ECO:0000256" key="4">
    <source>
        <dbReference type="ARBA" id="ARBA00022723"/>
    </source>
</evidence>
<keyword evidence="4" id="KW-0479">Metal-binding</keyword>
<dbReference type="InterPro" id="IPR036291">
    <property type="entry name" value="NAD(P)-bd_dom_sf"/>
</dbReference>
<dbReference type="InterPro" id="IPR014187">
    <property type="entry name" value="ADH_Zn_typ-2"/>
</dbReference>
<evidence type="ECO:0000259" key="11">
    <source>
        <dbReference type="Pfam" id="PF08240"/>
    </source>
</evidence>
<gene>
    <name evidence="12" type="ORF">GCM10009804_17740</name>
</gene>
<evidence type="ECO:0000259" key="10">
    <source>
        <dbReference type="Pfam" id="PF00107"/>
    </source>
</evidence>
<feature type="compositionally biased region" description="Polar residues" evidence="9">
    <location>
        <begin position="115"/>
        <end position="128"/>
    </location>
</feature>
<dbReference type="Gene3D" id="3.90.180.10">
    <property type="entry name" value="Medium-chain alcohol dehydrogenases, catalytic domain"/>
    <property type="match status" value="2"/>
</dbReference>
<dbReference type="EC" id="1.1.1.1" evidence="3"/>
<evidence type="ECO:0000256" key="8">
    <source>
        <dbReference type="ARBA" id="ARBA00049243"/>
    </source>
</evidence>
<organism evidence="12 13">
    <name type="scientific">Kribbella hippodromi</name>
    <dbReference type="NCBI Taxonomy" id="434347"/>
    <lineage>
        <taxon>Bacteria</taxon>
        <taxon>Bacillati</taxon>
        <taxon>Actinomycetota</taxon>
        <taxon>Actinomycetes</taxon>
        <taxon>Propionibacteriales</taxon>
        <taxon>Kribbellaceae</taxon>
        <taxon>Kribbella</taxon>
    </lineage>
</organism>
<evidence type="ECO:0000256" key="2">
    <source>
        <dbReference type="ARBA" id="ARBA00008072"/>
    </source>
</evidence>
<comment type="caution">
    <text evidence="12">The sequence shown here is derived from an EMBL/GenBank/DDBJ whole genome shotgun (WGS) entry which is preliminary data.</text>
</comment>
<dbReference type="Pfam" id="PF00107">
    <property type="entry name" value="ADH_zinc_N"/>
    <property type="match status" value="1"/>
</dbReference>
<feature type="region of interest" description="Disordered" evidence="9">
    <location>
        <begin position="150"/>
        <end position="187"/>
    </location>
</feature>
<protein>
    <recommendedName>
        <fullName evidence="3">alcohol dehydrogenase</fullName>
        <ecNumber evidence="3">1.1.1.1</ecNumber>
    </recommendedName>
</protein>
<dbReference type="SUPFAM" id="SSF50129">
    <property type="entry name" value="GroES-like"/>
    <property type="match status" value="1"/>
</dbReference>
<dbReference type="InterPro" id="IPR013154">
    <property type="entry name" value="ADH-like_N"/>
</dbReference>
<proteinExistence type="inferred from homology"/>
<dbReference type="Gene3D" id="3.40.50.720">
    <property type="entry name" value="NAD(P)-binding Rossmann-like Domain"/>
    <property type="match status" value="1"/>
</dbReference>
<evidence type="ECO:0000256" key="9">
    <source>
        <dbReference type="SAM" id="MobiDB-lite"/>
    </source>
</evidence>
<evidence type="ECO:0000256" key="7">
    <source>
        <dbReference type="ARBA" id="ARBA00049164"/>
    </source>
</evidence>
<comment type="catalytic activity">
    <reaction evidence="7">
        <text>a secondary alcohol + NAD(+) = a ketone + NADH + H(+)</text>
        <dbReference type="Rhea" id="RHEA:10740"/>
        <dbReference type="ChEBI" id="CHEBI:15378"/>
        <dbReference type="ChEBI" id="CHEBI:17087"/>
        <dbReference type="ChEBI" id="CHEBI:35681"/>
        <dbReference type="ChEBI" id="CHEBI:57540"/>
        <dbReference type="ChEBI" id="CHEBI:57945"/>
        <dbReference type="EC" id="1.1.1.1"/>
    </reaction>
</comment>
<sequence>MMGVVAEEMQAWVVERPGPIDGAPLRKVRRPVPEPGPGEVLVEVEGCGICRTDLHLCEGDLPPKHPGVIPGHQAVGTVVSRGRATNHSTTTDRTTNSTTNHSAAANADGTDTRDSTASGDHSTTTANRTAIGDSAAITDRTAVAGRAASGYSTSGYSGRGDHSGSADHTASAGSGDRTGSSGSGGCSVSADRDGAGRFGVGDRVGIAWLRGTCGVCEFCRRGVENLCARSAYTGWDADGGFAEYAVVPEDFAYALPTDRPAIELAPFLCAGIIGYRSLLRANLPPGGRLGIYGFGSSAHLTAQLATAQGAELFVMTRGEQNRVLARALGAVFVGETADRPPVPLDSAIVFAPAGDVVPYALEAVRPGGTVAVAGIHLSDVPALNYERHLFHERDLRSVTSNTRRDGEELFRLIERLDVSAHTTAVPFGAVDRALADVAHGRASGSLVALR</sequence>
<keyword evidence="13" id="KW-1185">Reference proteome</keyword>
<feature type="domain" description="Alcohol dehydrogenase-like N-terminal" evidence="11">
    <location>
        <begin position="36"/>
        <end position="95"/>
    </location>
</feature>
<dbReference type="InterPro" id="IPR011032">
    <property type="entry name" value="GroES-like_sf"/>
</dbReference>
<dbReference type="InterPro" id="IPR013149">
    <property type="entry name" value="ADH-like_C"/>
</dbReference>
<feature type="domain" description="Alcohol dehydrogenase-like C-terminal" evidence="10">
    <location>
        <begin position="299"/>
        <end position="414"/>
    </location>
</feature>
<feature type="compositionally biased region" description="Low complexity" evidence="9">
    <location>
        <begin position="85"/>
        <end position="107"/>
    </location>
</feature>
<evidence type="ECO:0000256" key="6">
    <source>
        <dbReference type="ARBA" id="ARBA00023002"/>
    </source>
</evidence>
<accession>A0ABP4NMA5</accession>
<name>A0ABP4NMA5_9ACTN</name>
<dbReference type="PANTHER" id="PTHR42940:SF8">
    <property type="entry name" value="VACUOLAR PROTEIN SORTING-ASSOCIATED PROTEIN 11"/>
    <property type="match status" value="1"/>
</dbReference>
<dbReference type="Proteomes" id="UP001501705">
    <property type="component" value="Unassembled WGS sequence"/>
</dbReference>
<comment type="similarity">
    <text evidence="2">Belongs to the zinc-containing alcohol dehydrogenase family.</text>
</comment>
<dbReference type="NCBIfam" id="TIGR02822">
    <property type="entry name" value="adh_fam_2"/>
    <property type="match status" value="1"/>
</dbReference>
<feature type="domain" description="Alcohol dehydrogenase-like N-terminal" evidence="11">
    <location>
        <begin position="191"/>
        <end position="256"/>
    </location>
</feature>
<reference evidence="13" key="1">
    <citation type="journal article" date="2019" name="Int. J. Syst. Evol. Microbiol.">
        <title>The Global Catalogue of Microorganisms (GCM) 10K type strain sequencing project: providing services to taxonomists for standard genome sequencing and annotation.</title>
        <authorList>
            <consortium name="The Broad Institute Genomics Platform"/>
            <consortium name="The Broad Institute Genome Sequencing Center for Infectious Disease"/>
            <person name="Wu L."/>
            <person name="Ma J."/>
        </authorList>
    </citation>
    <scope>NUCLEOTIDE SEQUENCE [LARGE SCALE GENOMIC DNA]</scope>
    <source>
        <strain evidence="13">JCM 15572</strain>
    </source>
</reference>
<feature type="compositionally biased region" description="Low complexity" evidence="9">
    <location>
        <begin position="171"/>
        <end position="180"/>
    </location>
</feature>